<evidence type="ECO:0000313" key="3">
    <source>
        <dbReference type="EMBL" id="WBO62179.1"/>
    </source>
</evidence>
<proteinExistence type="predicted"/>
<feature type="region of interest" description="Disordered" evidence="1">
    <location>
        <begin position="1"/>
        <end position="29"/>
    </location>
</feature>
<dbReference type="InterPro" id="IPR039708">
    <property type="entry name" value="MT1774/Rv1733c-like"/>
</dbReference>
<dbReference type="Proteomes" id="UP001212326">
    <property type="component" value="Chromosome"/>
</dbReference>
<dbReference type="PANTHER" id="PTHR42305:SF1">
    <property type="entry name" value="MEMBRANE PROTEIN RV1733C-RELATED"/>
    <property type="match status" value="1"/>
</dbReference>
<evidence type="ECO:0000313" key="4">
    <source>
        <dbReference type="Proteomes" id="UP001212326"/>
    </source>
</evidence>
<sequence>MSAQDWPHASGPCPPHQEHPSKGTNPLRRPSDRIENWFFRFLMLVLVIGLPVASVRAGLTAYQSQVRAVHAQTAERHQVSARLTSQPRAVPSRFEDTTLWARVRWTERDGRQRTGTASVPEGRTAGSAVWIWVDRQGRVEPAPMSPEAATTTGWLVGGTTAVAVAMAAFAAHAGMRLVLDRRRYAQWDTEWDVVEPVWSARFRR</sequence>
<gene>
    <name evidence="3" type="ORF">O1G22_04745</name>
</gene>
<evidence type="ECO:0008006" key="5">
    <source>
        <dbReference type="Google" id="ProtNLM"/>
    </source>
</evidence>
<keyword evidence="4" id="KW-1185">Reference proteome</keyword>
<dbReference type="EMBL" id="CP115300">
    <property type="protein sequence ID" value="WBO62179.1"/>
    <property type="molecule type" value="Genomic_DNA"/>
</dbReference>
<protein>
    <recommendedName>
        <fullName evidence="5">Proline rich protein membrane protein</fullName>
    </recommendedName>
</protein>
<dbReference type="RefSeq" id="WP_270080123.1">
    <property type="nucleotide sequence ID" value="NZ_CP115300.1"/>
</dbReference>
<keyword evidence="2" id="KW-0472">Membrane</keyword>
<reference evidence="3 4" key="1">
    <citation type="submission" date="2022-12" db="EMBL/GenBank/DDBJ databases">
        <authorList>
            <person name="Mo P."/>
        </authorList>
    </citation>
    <scope>NUCLEOTIDE SEQUENCE [LARGE SCALE GENOMIC DNA]</scope>
    <source>
        <strain evidence="3 4">HUAS 2-6</strain>
    </source>
</reference>
<feature type="transmembrane region" description="Helical" evidence="2">
    <location>
        <begin position="153"/>
        <end position="173"/>
    </location>
</feature>
<name>A0ABY7NY43_9ACTN</name>
<dbReference type="PANTHER" id="PTHR42305">
    <property type="entry name" value="MEMBRANE PROTEIN RV1733C-RELATED"/>
    <property type="match status" value="1"/>
</dbReference>
<keyword evidence="2" id="KW-0812">Transmembrane</keyword>
<evidence type="ECO:0000256" key="2">
    <source>
        <dbReference type="SAM" id="Phobius"/>
    </source>
</evidence>
<organism evidence="3 4">
    <name type="scientific">Streptomyces camelliae</name>
    <dbReference type="NCBI Taxonomy" id="3004093"/>
    <lineage>
        <taxon>Bacteria</taxon>
        <taxon>Bacillati</taxon>
        <taxon>Actinomycetota</taxon>
        <taxon>Actinomycetes</taxon>
        <taxon>Kitasatosporales</taxon>
        <taxon>Streptomycetaceae</taxon>
        <taxon>Streptomyces</taxon>
    </lineage>
</organism>
<feature type="transmembrane region" description="Helical" evidence="2">
    <location>
        <begin position="37"/>
        <end position="59"/>
    </location>
</feature>
<evidence type="ECO:0000256" key="1">
    <source>
        <dbReference type="SAM" id="MobiDB-lite"/>
    </source>
</evidence>
<keyword evidence="2" id="KW-1133">Transmembrane helix</keyword>
<accession>A0ABY7NY43</accession>